<dbReference type="SUPFAM" id="SSF52540">
    <property type="entry name" value="P-loop containing nucleoside triphosphate hydrolases"/>
    <property type="match status" value="1"/>
</dbReference>
<evidence type="ECO:0000313" key="2">
    <source>
        <dbReference type="Proteomes" id="UP000315128"/>
    </source>
</evidence>
<protein>
    <recommendedName>
        <fullName evidence="3">Shikimate kinase</fullName>
    </recommendedName>
</protein>
<dbReference type="Proteomes" id="UP000315128">
    <property type="component" value="Chromosome"/>
</dbReference>
<dbReference type="KEGG" id="lack:FLP15_01740"/>
<dbReference type="Gene3D" id="3.40.50.300">
    <property type="entry name" value="P-loop containing nucleotide triphosphate hydrolases"/>
    <property type="match status" value="1"/>
</dbReference>
<proteinExistence type="predicted"/>
<reference evidence="1 2" key="1">
    <citation type="submission" date="2019-07" db="EMBL/GenBank/DDBJ databases">
        <title>Genome sequencing of KACC 19320.</title>
        <authorList>
            <person name="Heo J."/>
            <person name="Kim S.-J."/>
            <person name="Kim J.-S."/>
            <person name="Hong S.-B."/>
            <person name="Kwon S.-W."/>
        </authorList>
    </citation>
    <scope>NUCLEOTIDE SEQUENCE [LARGE SCALE GENOMIC DNA]</scope>
    <source>
        <strain evidence="1 2">KACC 19320</strain>
    </source>
</reference>
<sequence length="165" mass="19007">MRVININGPINSGKSTISKLLSERLPNSIFIECDELTTDAAFPSFTDRINARLHKLYTLLEELITEARLDTIIFAYPMYLESFDKISKITAGHADFIVITLCPSLESCMTNRGTRELDEWEQHRIQEMYNEGVAEFEKSDLFVDNTEKTSEQTVETVLEYLKKEK</sequence>
<organism evidence="1 2">
    <name type="scientific">Lactococcus protaetiae</name>
    <dbReference type="NCBI Taxonomy" id="2592653"/>
    <lineage>
        <taxon>Bacteria</taxon>
        <taxon>Bacillati</taxon>
        <taxon>Bacillota</taxon>
        <taxon>Bacilli</taxon>
        <taxon>Lactobacillales</taxon>
        <taxon>Streptococcaceae</taxon>
        <taxon>Lactococcus</taxon>
    </lineage>
</organism>
<evidence type="ECO:0000313" key="1">
    <source>
        <dbReference type="EMBL" id="QDK70131.1"/>
    </source>
</evidence>
<name>A0A514Z6A1_9LACT</name>
<dbReference type="EMBL" id="CP041356">
    <property type="protein sequence ID" value="QDK70131.1"/>
    <property type="molecule type" value="Genomic_DNA"/>
</dbReference>
<dbReference type="InterPro" id="IPR027417">
    <property type="entry name" value="P-loop_NTPase"/>
</dbReference>
<evidence type="ECO:0008006" key="3">
    <source>
        <dbReference type="Google" id="ProtNLM"/>
    </source>
</evidence>
<dbReference type="RefSeq" id="WP_142765765.1">
    <property type="nucleotide sequence ID" value="NZ_CP041356.1"/>
</dbReference>
<accession>A0A514Z6A1</accession>
<gene>
    <name evidence="1" type="ORF">FLP15_01740</name>
</gene>
<keyword evidence="2" id="KW-1185">Reference proteome</keyword>
<dbReference type="OrthoDB" id="9790407at2"/>
<dbReference type="AlphaFoldDB" id="A0A514Z6A1"/>